<dbReference type="InterPro" id="IPR009056">
    <property type="entry name" value="Cyt_c-like_dom"/>
</dbReference>
<feature type="domain" description="Cytochrome c" evidence="6">
    <location>
        <begin position="26"/>
        <end position="94"/>
    </location>
</feature>
<feature type="chain" id="PRO_5020294379" evidence="5">
    <location>
        <begin position="23"/>
        <end position="97"/>
    </location>
</feature>
<keyword evidence="5" id="KW-0732">Signal</keyword>
<name>A0A4V6NR37_9RHOB</name>
<keyword evidence="1 4" id="KW-0349">Heme</keyword>
<dbReference type="InterPro" id="IPR036909">
    <property type="entry name" value="Cyt_c-like_dom_sf"/>
</dbReference>
<dbReference type="Gene3D" id="1.10.760.10">
    <property type="entry name" value="Cytochrome c-like domain"/>
    <property type="match status" value="1"/>
</dbReference>
<feature type="signal peptide" evidence="5">
    <location>
        <begin position="1"/>
        <end position="22"/>
    </location>
</feature>
<evidence type="ECO:0000256" key="5">
    <source>
        <dbReference type="SAM" id="SignalP"/>
    </source>
</evidence>
<dbReference type="OrthoDB" id="7876091at2"/>
<keyword evidence="3 4" id="KW-0408">Iron</keyword>
<dbReference type="AlphaFoldDB" id="A0A4V6NR37"/>
<dbReference type="Pfam" id="PF13442">
    <property type="entry name" value="Cytochrome_CBB3"/>
    <property type="match status" value="1"/>
</dbReference>
<dbReference type="EMBL" id="SLXP01000001">
    <property type="protein sequence ID" value="TCP44266.1"/>
    <property type="molecule type" value="Genomic_DNA"/>
</dbReference>
<comment type="caution">
    <text evidence="7">The sequence shown here is derived from an EMBL/GenBank/DDBJ whole genome shotgun (WGS) entry which is preliminary data.</text>
</comment>
<dbReference type="GO" id="GO:0046872">
    <property type="term" value="F:metal ion binding"/>
    <property type="evidence" value="ECO:0007669"/>
    <property type="project" value="UniProtKB-KW"/>
</dbReference>
<keyword evidence="8" id="KW-1185">Reference proteome</keyword>
<dbReference type="SUPFAM" id="SSF46626">
    <property type="entry name" value="Cytochrome c"/>
    <property type="match status" value="1"/>
</dbReference>
<evidence type="ECO:0000259" key="6">
    <source>
        <dbReference type="PROSITE" id="PS51007"/>
    </source>
</evidence>
<gene>
    <name evidence="7" type="ORF">EV662_101358</name>
</gene>
<protein>
    <submittedName>
        <fullName evidence="7">Cbb3-type cytochrome c oxidase subunit III</fullName>
    </submittedName>
</protein>
<evidence type="ECO:0000256" key="4">
    <source>
        <dbReference type="PROSITE-ProRule" id="PRU00433"/>
    </source>
</evidence>
<proteinExistence type="predicted"/>
<dbReference type="GO" id="GO:0020037">
    <property type="term" value="F:heme binding"/>
    <property type="evidence" value="ECO:0007669"/>
    <property type="project" value="InterPro"/>
</dbReference>
<dbReference type="GO" id="GO:0009055">
    <property type="term" value="F:electron transfer activity"/>
    <property type="evidence" value="ECO:0007669"/>
    <property type="project" value="InterPro"/>
</dbReference>
<evidence type="ECO:0000256" key="1">
    <source>
        <dbReference type="ARBA" id="ARBA00022617"/>
    </source>
</evidence>
<evidence type="ECO:0000313" key="8">
    <source>
        <dbReference type="Proteomes" id="UP000294835"/>
    </source>
</evidence>
<evidence type="ECO:0000313" key="7">
    <source>
        <dbReference type="EMBL" id="TCP44266.1"/>
    </source>
</evidence>
<dbReference type="RefSeq" id="WP_132460401.1">
    <property type="nucleotide sequence ID" value="NZ_SLXP01000001.1"/>
</dbReference>
<dbReference type="PROSITE" id="PS51007">
    <property type="entry name" value="CYTC"/>
    <property type="match status" value="1"/>
</dbReference>
<evidence type="ECO:0000256" key="3">
    <source>
        <dbReference type="ARBA" id="ARBA00023004"/>
    </source>
</evidence>
<organism evidence="7 8">
    <name type="scientific">Rhodovulum marinum</name>
    <dbReference type="NCBI Taxonomy" id="320662"/>
    <lineage>
        <taxon>Bacteria</taxon>
        <taxon>Pseudomonadati</taxon>
        <taxon>Pseudomonadota</taxon>
        <taxon>Alphaproteobacteria</taxon>
        <taxon>Rhodobacterales</taxon>
        <taxon>Paracoccaceae</taxon>
        <taxon>Rhodovulum</taxon>
    </lineage>
</organism>
<accession>A0A4V6NR37</accession>
<reference evidence="7 8" key="1">
    <citation type="submission" date="2019-03" db="EMBL/GenBank/DDBJ databases">
        <title>Genomic Encyclopedia of Type Strains, Phase IV (KMG-IV): sequencing the most valuable type-strain genomes for metagenomic binning, comparative biology and taxonomic classification.</title>
        <authorList>
            <person name="Goeker M."/>
        </authorList>
    </citation>
    <scope>NUCLEOTIDE SEQUENCE [LARGE SCALE GENOMIC DNA]</scope>
    <source>
        <strain evidence="7 8">DSM 18063</strain>
    </source>
</reference>
<keyword evidence="2 4" id="KW-0479">Metal-binding</keyword>
<sequence length="97" mass="10351">MPPILPRLAACLAVLTVSAAHAETPPPVIAGKALFEENCITCHGPTASHGRSGDIRGSDYYRVRNATGGIERMPEIDVTDDEIRAIVAYLAHLKTAQ</sequence>
<dbReference type="Proteomes" id="UP000294835">
    <property type="component" value="Unassembled WGS sequence"/>
</dbReference>
<evidence type="ECO:0000256" key="2">
    <source>
        <dbReference type="ARBA" id="ARBA00022723"/>
    </source>
</evidence>